<organism evidence="1 2">
    <name type="scientific">Megasphaera lornae</name>
    <dbReference type="NCBI Taxonomy" id="1000568"/>
    <lineage>
        <taxon>Bacteria</taxon>
        <taxon>Bacillati</taxon>
        <taxon>Bacillota</taxon>
        <taxon>Negativicutes</taxon>
        <taxon>Veillonellales</taxon>
        <taxon>Veillonellaceae</taxon>
        <taxon>Megasphaera</taxon>
    </lineage>
</organism>
<dbReference type="Proteomes" id="UP000004018">
    <property type="component" value="Unassembled WGS sequence"/>
</dbReference>
<reference evidence="1 2" key="1">
    <citation type="submission" date="2011-04" db="EMBL/GenBank/DDBJ databases">
        <authorList>
            <person name="Harkins D.M."/>
            <person name="Madupu R."/>
            <person name="Durkin A.S."/>
            <person name="Torralba M."/>
            <person name="Methe B."/>
            <person name="Sutton G.G."/>
            <person name="Nelson K.E."/>
        </authorList>
    </citation>
    <scope>NUCLEOTIDE SEQUENCE [LARGE SCALE GENOMIC DNA]</scope>
    <source>
        <strain evidence="1 2">UPII 199-6</strain>
    </source>
</reference>
<protein>
    <submittedName>
        <fullName evidence="1">Uncharacterized protein</fullName>
    </submittedName>
</protein>
<keyword evidence="2" id="KW-1185">Reference proteome</keyword>
<gene>
    <name evidence="1" type="ORF">HMPREF1039_0291</name>
</gene>
<accession>A0ABN0D316</accession>
<dbReference type="EMBL" id="AFIJ01000007">
    <property type="protein sequence ID" value="EGL42002.1"/>
    <property type="molecule type" value="Genomic_DNA"/>
</dbReference>
<comment type="caution">
    <text evidence="1">The sequence shown here is derived from an EMBL/GenBank/DDBJ whole genome shotgun (WGS) entry which is preliminary data.</text>
</comment>
<name>A0ABN0D316_9FIRM</name>
<evidence type="ECO:0000313" key="2">
    <source>
        <dbReference type="Proteomes" id="UP000004018"/>
    </source>
</evidence>
<sequence>MTYRQRYRQTVGDRMNDSLLEDIDKIINILNSVILTYSVYFL</sequence>
<proteinExistence type="predicted"/>
<evidence type="ECO:0000313" key="1">
    <source>
        <dbReference type="EMBL" id="EGL42002.1"/>
    </source>
</evidence>